<dbReference type="InterPro" id="IPR004358">
    <property type="entry name" value="Sig_transdc_His_kin-like_C"/>
</dbReference>
<dbReference type="SMART" id="SM00387">
    <property type="entry name" value="HATPase_c"/>
    <property type="match status" value="1"/>
</dbReference>
<feature type="transmembrane region" description="Helical" evidence="13">
    <location>
        <begin position="76"/>
        <end position="94"/>
    </location>
</feature>
<keyword evidence="8" id="KW-0067">ATP-binding</keyword>
<dbReference type="InterPro" id="IPR050351">
    <property type="entry name" value="BphY/WalK/GraS-like"/>
</dbReference>
<accession>A0ABD4TDU4</accession>
<dbReference type="InterPro" id="IPR005467">
    <property type="entry name" value="His_kinase_dom"/>
</dbReference>
<dbReference type="Pfam" id="PF08448">
    <property type="entry name" value="PAS_4"/>
    <property type="match status" value="1"/>
</dbReference>
<keyword evidence="10" id="KW-0902">Two-component regulatory system</keyword>
<dbReference type="PROSITE" id="PS50109">
    <property type="entry name" value="HIS_KIN"/>
    <property type="match status" value="1"/>
</dbReference>
<dbReference type="InterPro" id="IPR035965">
    <property type="entry name" value="PAS-like_dom_sf"/>
</dbReference>
<evidence type="ECO:0000256" key="12">
    <source>
        <dbReference type="SAM" id="MobiDB-lite"/>
    </source>
</evidence>
<evidence type="ECO:0000256" key="7">
    <source>
        <dbReference type="ARBA" id="ARBA00022777"/>
    </source>
</evidence>
<dbReference type="PRINTS" id="PR00344">
    <property type="entry name" value="BCTRLSENSOR"/>
</dbReference>
<name>A0ABD4TDU4_9EURY</name>
<evidence type="ECO:0000256" key="5">
    <source>
        <dbReference type="ARBA" id="ARBA00022692"/>
    </source>
</evidence>
<keyword evidence="9 13" id="KW-1133">Transmembrane helix</keyword>
<dbReference type="PANTHER" id="PTHR42878:SF7">
    <property type="entry name" value="SENSOR HISTIDINE KINASE GLRK"/>
    <property type="match status" value="1"/>
</dbReference>
<evidence type="ECO:0000256" key="1">
    <source>
        <dbReference type="ARBA" id="ARBA00000085"/>
    </source>
</evidence>
<dbReference type="GO" id="GO:0000160">
    <property type="term" value="P:phosphorelay signal transduction system"/>
    <property type="evidence" value="ECO:0007669"/>
    <property type="project" value="UniProtKB-KW"/>
</dbReference>
<evidence type="ECO:0000256" key="2">
    <source>
        <dbReference type="ARBA" id="ARBA00004141"/>
    </source>
</evidence>
<keyword evidence="5 13" id="KW-0812">Transmembrane</keyword>
<dbReference type="PROSITE" id="PS50112">
    <property type="entry name" value="PAS"/>
    <property type="match status" value="1"/>
</dbReference>
<dbReference type="InterPro" id="IPR031621">
    <property type="entry name" value="HisKA_7TM"/>
</dbReference>
<dbReference type="Pfam" id="PF16927">
    <property type="entry name" value="HisKA_7TM"/>
    <property type="match status" value="1"/>
</dbReference>
<keyword evidence="6" id="KW-0547">Nucleotide-binding</keyword>
<dbReference type="SUPFAM" id="SSF55874">
    <property type="entry name" value="ATPase domain of HSP90 chaperone/DNA topoisomerase II/histidine kinase"/>
    <property type="match status" value="1"/>
</dbReference>
<evidence type="ECO:0000256" key="8">
    <source>
        <dbReference type="ARBA" id="ARBA00022840"/>
    </source>
</evidence>
<evidence type="ECO:0000313" key="18">
    <source>
        <dbReference type="Proteomes" id="UP001523230"/>
    </source>
</evidence>
<dbReference type="Proteomes" id="UP001523230">
    <property type="component" value="Unassembled WGS sequence"/>
</dbReference>
<dbReference type="Gene3D" id="3.30.565.10">
    <property type="entry name" value="Histidine kinase-like ATPase, C-terminal domain"/>
    <property type="match status" value="1"/>
</dbReference>
<feature type="region of interest" description="Disordered" evidence="12">
    <location>
        <begin position="570"/>
        <end position="596"/>
    </location>
</feature>
<dbReference type="GO" id="GO:0004673">
    <property type="term" value="F:protein histidine kinase activity"/>
    <property type="evidence" value="ECO:0007669"/>
    <property type="project" value="UniProtKB-EC"/>
</dbReference>
<dbReference type="InterPro" id="IPR013656">
    <property type="entry name" value="PAS_4"/>
</dbReference>
<dbReference type="Gene3D" id="3.30.450.20">
    <property type="entry name" value="PAS domain"/>
    <property type="match status" value="1"/>
</dbReference>
<evidence type="ECO:0000256" key="4">
    <source>
        <dbReference type="ARBA" id="ARBA00022679"/>
    </source>
</evidence>
<reference evidence="17 18" key="1">
    <citation type="submission" date="2018-05" db="EMBL/GenBank/DDBJ databases">
        <title>Isolation and characterization of genus Methanoculleus species and their viruses from deep sea marine sediment offshore southwestern Taiwan.</title>
        <authorList>
            <person name="Wei W.-H."/>
            <person name="Chen W.-C."/>
            <person name="Lai M.-C."/>
            <person name="Chen S.-C."/>
        </authorList>
    </citation>
    <scope>NUCLEOTIDE SEQUENCE [LARGE SCALE GENOMIC DNA]</scope>
    <source>
        <strain evidence="17 18">CWC-02</strain>
    </source>
</reference>
<evidence type="ECO:0000313" key="17">
    <source>
        <dbReference type="EMBL" id="MCM2466878.1"/>
    </source>
</evidence>
<evidence type="ECO:0000259" key="16">
    <source>
        <dbReference type="PROSITE" id="PS50113"/>
    </source>
</evidence>
<evidence type="ECO:0000259" key="14">
    <source>
        <dbReference type="PROSITE" id="PS50109"/>
    </source>
</evidence>
<dbReference type="InterPro" id="IPR000014">
    <property type="entry name" value="PAS"/>
</dbReference>
<keyword evidence="11 13" id="KW-0472">Membrane</keyword>
<feature type="transmembrane region" description="Helical" evidence="13">
    <location>
        <begin position="211"/>
        <end position="231"/>
    </location>
</feature>
<feature type="transmembrane region" description="Helical" evidence="13">
    <location>
        <begin position="184"/>
        <end position="205"/>
    </location>
</feature>
<evidence type="ECO:0000256" key="3">
    <source>
        <dbReference type="ARBA" id="ARBA00012438"/>
    </source>
</evidence>
<dbReference type="PROSITE" id="PS50113">
    <property type="entry name" value="PAC"/>
    <property type="match status" value="1"/>
</dbReference>
<keyword evidence="18" id="KW-1185">Reference proteome</keyword>
<feature type="transmembrane region" description="Helical" evidence="13">
    <location>
        <begin position="43"/>
        <end position="64"/>
    </location>
</feature>
<comment type="subcellular location">
    <subcellularLocation>
        <location evidence="2">Membrane</location>
        <topology evidence="2">Multi-pass membrane protein</topology>
    </subcellularLocation>
</comment>
<dbReference type="SUPFAM" id="SSF55785">
    <property type="entry name" value="PYP-like sensor domain (PAS domain)"/>
    <property type="match status" value="1"/>
</dbReference>
<dbReference type="GO" id="GO:0005524">
    <property type="term" value="F:ATP binding"/>
    <property type="evidence" value="ECO:0007669"/>
    <property type="project" value="UniProtKB-KW"/>
</dbReference>
<evidence type="ECO:0000256" key="6">
    <source>
        <dbReference type="ARBA" id="ARBA00022741"/>
    </source>
</evidence>
<dbReference type="EC" id="2.7.13.3" evidence="3"/>
<dbReference type="InterPro" id="IPR000700">
    <property type="entry name" value="PAS-assoc_C"/>
</dbReference>
<dbReference type="GO" id="GO:0016020">
    <property type="term" value="C:membrane"/>
    <property type="evidence" value="ECO:0007669"/>
    <property type="project" value="UniProtKB-SubCell"/>
</dbReference>
<proteinExistence type="predicted"/>
<feature type="transmembrane region" description="Helical" evidence="13">
    <location>
        <begin position="151"/>
        <end position="172"/>
    </location>
</feature>
<dbReference type="AlphaFoldDB" id="A0ABD4TDU4"/>
<feature type="transmembrane region" description="Helical" evidence="13">
    <location>
        <begin position="106"/>
        <end position="131"/>
    </location>
</feature>
<dbReference type="Pfam" id="PF02518">
    <property type="entry name" value="HATPase_c"/>
    <property type="match status" value="1"/>
</dbReference>
<dbReference type="EMBL" id="QFDM01000003">
    <property type="protein sequence ID" value="MCM2466878.1"/>
    <property type="molecule type" value="Genomic_DNA"/>
</dbReference>
<evidence type="ECO:0000256" key="9">
    <source>
        <dbReference type="ARBA" id="ARBA00022989"/>
    </source>
</evidence>
<dbReference type="NCBIfam" id="TIGR00229">
    <property type="entry name" value="sensory_box"/>
    <property type="match status" value="1"/>
</dbReference>
<dbReference type="InterPro" id="IPR003594">
    <property type="entry name" value="HATPase_dom"/>
</dbReference>
<feature type="domain" description="Histidine kinase" evidence="14">
    <location>
        <begin position="472"/>
        <end position="569"/>
    </location>
</feature>
<evidence type="ECO:0000259" key="15">
    <source>
        <dbReference type="PROSITE" id="PS50112"/>
    </source>
</evidence>
<gene>
    <name evidence="17" type="ORF">DIC75_11290</name>
</gene>
<evidence type="ECO:0000256" key="10">
    <source>
        <dbReference type="ARBA" id="ARBA00023012"/>
    </source>
</evidence>
<dbReference type="SMART" id="SM00091">
    <property type="entry name" value="PAS"/>
    <property type="match status" value="1"/>
</dbReference>
<organism evidence="17 18">
    <name type="scientific">Methanoculleus oceani</name>
    <dbReference type="NCBI Taxonomy" id="2184756"/>
    <lineage>
        <taxon>Archaea</taxon>
        <taxon>Methanobacteriati</taxon>
        <taxon>Methanobacteriota</taxon>
        <taxon>Stenosarchaea group</taxon>
        <taxon>Methanomicrobia</taxon>
        <taxon>Methanomicrobiales</taxon>
        <taxon>Methanomicrobiaceae</taxon>
        <taxon>Methanoculleus</taxon>
    </lineage>
</organism>
<protein>
    <recommendedName>
        <fullName evidence="3">histidine kinase</fullName>
        <ecNumber evidence="3">2.7.13.3</ecNumber>
    </recommendedName>
</protein>
<dbReference type="RefSeq" id="WP_250988149.1">
    <property type="nucleotide sequence ID" value="NZ_QFDM01000003.1"/>
</dbReference>
<dbReference type="PANTHER" id="PTHR42878">
    <property type="entry name" value="TWO-COMPONENT HISTIDINE KINASE"/>
    <property type="match status" value="1"/>
</dbReference>
<evidence type="ECO:0000256" key="11">
    <source>
        <dbReference type="ARBA" id="ARBA00023136"/>
    </source>
</evidence>
<feature type="domain" description="PAC" evidence="16">
    <location>
        <begin position="311"/>
        <end position="361"/>
    </location>
</feature>
<evidence type="ECO:0000256" key="13">
    <source>
        <dbReference type="SAM" id="Phobius"/>
    </source>
</evidence>
<keyword evidence="4" id="KW-0808">Transferase</keyword>
<comment type="caution">
    <text evidence="17">The sequence shown here is derived from an EMBL/GenBank/DDBJ whole genome shotgun (WGS) entry which is preliminary data.</text>
</comment>
<comment type="catalytic activity">
    <reaction evidence="1">
        <text>ATP + protein L-histidine = ADP + protein N-phospho-L-histidine.</text>
        <dbReference type="EC" id="2.7.13.3"/>
    </reaction>
</comment>
<feature type="domain" description="PAS" evidence="15">
    <location>
        <begin position="241"/>
        <end position="287"/>
    </location>
</feature>
<dbReference type="CDD" id="cd00130">
    <property type="entry name" value="PAS"/>
    <property type="match status" value="1"/>
</dbReference>
<dbReference type="InterPro" id="IPR036890">
    <property type="entry name" value="HATPase_C_sf"/>
</dbReference>
<sequence>MSDIFTNLFPILVGSCVISALITYGLGTYVFAQNPSSAVNRLFLAVTLSATYWALGEFFIWYSAGYDGCLFWLKASSFWPLVFALTVHFTLAFTDHPLAQEKKHGIIFAALYLPALLFALIGLFTDLIYVVTFRSGMGYVYLPASVNPVYLAERAYCVLVIVWAVYAGISSWQRAPPGRVRHQNRLFCIGIVTVVGFGTLSGLVLPALGIYTVNFVFIGIVVFCLLIAYAVHRHGLFTLSPQTAVPDIIRTMPDGLVLADMDGRIIAANASAAEVFGVTETDLPGQSVGRFIPEAAYASIRTAVMEQGTFSDMEAAPDGREGSVVSIAGALVRDPDREPAGIVLIIRDITARKAAETALRTANQKLSLLSQLTCHDIGNDVTGLSWYLHLLSEDRMHPDADVHLSRSVEAVEKIKKHLLFSRDYQMIGVYQPVWQPLEAMIAHAASTIPNSGVAISTRVIPAEIYADPLSPKAMYNLLENALRHGGEVTAIRITTTEQADGTLALAFEDNGTGVRDEEKGKIFGYGYGKNTGFGLTFSRDILSVTDIGIRETGTAGKGARFEILIPPRAWRPIAGGEPGPDPTDNPCRGQESVEEG</sequence>
<keyword evidence="7 17" id="KW-0418">Kinase</keyword>
<feature type="transmembrane region" description="Helical" evidence="13">
    <location>
        <begin position="12"/>
        <end position="31"/>
    </location>
</feature>